<evidence type="ECO:0000256" key="1">
    <source>
        <dbReference type="ARBA" id="ARBA00023015"/>
    </source>
</evidence>
<evidence type="ECO:0000256" key="2">
    <source>
        <dbReference type="ARBA" id="ARBA00023082"/>
    </source>
</evidence>
<dbReference type="GO" id="GO:0006352">
    <property type="term" value="P:DNA-templated transcription initiation"/>
    <property type="evidence" value="ECO:0007669"/>
    <property type="project" value="InterPro"/>
</dbReference>
<feature type="domain" description="RNA polymerase sigma-70 region 2" evidence="6">
    <location>
        <begin position="74"/>
        <end position="143"/>
    </location>
</feature>
<dbReference type="SUPFAM" id="SSF88946">
    <property type="entry name" value="Sigma2 domain of RNA polymerase sigma factors"/>
    <property type="match status" value="1"/>
</dbReference>
<evidence type="ECO:0000256" key="4">
    <source>
        <dbReference type="ARBA" id="ARBA00023163"/>
    </source>
</evidence>
<dbReference type="Proteomes" id="UP000277256">
    <property type="component" value="Unassembled WGS sequence"/>
</dbReference>
<evidence type="ECO:0000256" key="3">
    <source>
        <dbReference type="ARBA" id="ARBA00023125"/>
    </source>
</evidence>
<dbReference type="GO" id="GO:0016987">
    <property type="term" value="F:sigma factor activity"/>
    <property type="evidence" value="ECO:0007669"/>
    <property type="project" value="UniProtKB-KW"/>
</dbReference>
<keyword evidence="2" id="KW-0731">Sigma factor</keyword>
<keyword evidence="1" id="KW-0805">Transcription regulation</keyword>
<evidence type="ECO:0000313" key="7">
    <source>
        <dbReference type="EMBL" id="RRS01264.1"/>
    </source>
</evidence>
<feature type="compositionally biased region" description="Basic and acidic residues" evidence="5">
    <location>
        <begin position="32"/>
        <end position="47"/>
    </location>
</feature>
<keyword evidence="8" id="KW-1185">Reference proteome</keyword>
<name>A0A426V2Y2_9ACTN</name>
<evidence type="ECO:0000259" key="6">
    <source>
        <dbReference type="Pfam" id="PF04542"/>
    </source>
</evidence>
<sequence length="206" mass="22545">MSDRPAAERGGGVELRRRGRRAAGGADEDPVMPEHGDRRPERDPDEFERLRPLLRELAQRDADDPERRRCFDRLVTGHLPLVEHAVRRYAGEGASPRDLLEVGVIALVSAIERFDPDTGGDFLLFAIPLVVGEMRRCVRDTAWPERTPPPLPSPRDGGGGEPAPRPTFAAALAARLGVDRTQVAELVAAWEAAQDSSPAPEADPRT</sequence>
<dbReference type="Gene3D" id="1.20.120.1810">
    <property type="match status" value="1"/>
</dbReference>
<dbReference type="Pfam" id="PF04542">
    <property type="entry name" value="Sigma70_r2"/>
    <property type="match status" value="1"/>
</dbReference>
<reference evidence="7 8" key="1">
    <citation type="submission" date="2018-12" db="EMBL/GenBank/DDBJ databases">
        <title>Glycomyces sp. YIM 121974 draft genome.</title>
        <authorList>
            <person name="Li Q."/>
        </authorList>
    </citation>
    <scope>NUCLEOTIDE SEQUENCE [LARGE SCALE GENOMIC DNA]</scope>
    <source>
        <strain evidence="7 8">YIM 121974</strain>
    </source>
</reference>
<gene>
    <name evidence="7" type="ORF">EIW28_00310</name>
</gene>
<feature type="region of interest" description="Disordered" evidence="5">
    <location>
        <begin position="1"/>
        <end position="47"/>
    </location>
</feature>
<dbReference type="PANTHER" id="PTHR30385:SF4">
    <property type="entry name" value="RNA POLYMERASE SIGMA-E FACTOR"/>
    <property type="match status" value="1"/>
</dbReference>
<feature type="region of interest" description="Disordered" evidence="5">
    <location>
        <begin position="141"/>
        <end position="168"/>
    </location>
</feature>
<dbReference type="GO" id="GO:0003677">
    <property type="term" value="F:DNA binding"/>
    <property type="evidence" value="ECO:0007669"/>
    <property type="project" value="UniProtKB-KW"/>
</dbReference>
<accession>A0A426V2Y2</accession>
<organism evidence="7 8">
    <name type="scientific">Glycomyces terrestris</name>
    <dbReference type="NCBI Taxonomy" id="2493553"/>
    <lineage>
        <taxon>Bacteria</taxon>
        <taxon>Bacillati</taxon>
        <taxon>Actinomycetota</taxon>
        <taxon>Actinomycetes</taxon>
        <taxon>Glycomycetales</taxon>
        <taxon>Glycomycetaceae</taxon>
        <taxon>Glycomyces</taxon>
    </lineage>
</organism>
<evidence type="ECO:0000256" key="5">
    <source>
        <dbReference type="SAM" id="MobiDB-lite"/>
    </source>
</evidence>
<dbReference type="RefSeq" id="WP_125245742.1">
    <property type="nucleotide sequence ID" value="NZ_RSEB01000001.1"/>
</dbReference>
<comment type="caution">
    <text evidence="7">The sequence shown here is derived from an EMBL/GenBank/DDBJ whole genome shotgun (WGS) entry which is preliminary data.</text>
</comment>
<dbReference type="InterPro" id="IPR013325">
    <property type="entry name" value="RNA_pol_sigma_r2"/>
</dbReference>
<evidence type="ECO:0000313" key="8">
    <source>
        <dbReference type="Proteomes" id="UP000277256"/>
    </source>
</evidence>
<keyword evidence="4" id="KW-0804">Transcription</keyword>
<dbReference type="AlphaFoldDB" id="A0A426V2Y2"/>
<keyword evidence="3" id="KW-0238">DNA-binding</keyword>
<dbReference type="PANTHER" id="PTHR30385">
    <property type="entry name" value="SIGMA FACTOR F FLAGELLAR"/>
    <property type="match status" value="1"/>
</dbReference>
<protein>
    <recommendedName>
        <fullName evidence="6">RNA polymerase sigma-70 region 2 domain-containing protein</fullName>
    </recommendedName>
</protein>
<dbReference type="InterPro" id="IPR007627">
    <property type="entry name" value="RNA_pol_sigma70_r2"/>
</dbReference>
<dbReference type="OrthoDB" id="9804285at2"/>
<proteinExistence type="predicted"/>
<dbReference type="EMBL" id="RSEB01000001">
    <property type="protein sequence ID" value="RRS01264.1"/>
    <property type="molecule type" value="Genomic_DNA"/>
</dbReference>